<dbReference type="InterPro" id="IPR011834">
    <property type="entry name" value="Agluc_phsphrylas"/>
</dbReference>
<dbReference type="SUPFAM" id="SSF53756">
    <property type="entry name" value="UDP-Glycosyltransferase/glycogen phosphorylase"/>
    <property type="match status" value="1"/>
</dbReference>
<dbReference type="PANTHER" id="PTHR42655">
    <property type="entry name" value="GLYCOGEN PHOSPHORYLASE"/>
    <property type="match status" value="1"/>
</dbReference>
<gene>
    <name evidence="3" type="primary">glgP</name>
    <name evidence="3" type="ORF">RAMLITH_17365</name>
</gene>
<dbReference type="GO" id="GO:0030170">
    <property type="term" value="F:pyridoxal phosphate binding"/>
    <property type="evidence" value="ECO:0007669"/>
    <property type="project" value="InterPro"/>
</dbReference>
<evidence type="ECO:0000313" key="4">
    <source>
        <dbReference type="Proteomes" id="UP000521868"/>
    </source>
</evidence>
<dbReference type="GO" id="GO:0008184">
    <property type="term" value="F:glycogen phosphorylase activity"/>
    <property type="evidence" value="ECO:0007669"/>
    <property type="project" value="InterPro"/>
</dbReference>
<evidence type="ECO:0000256" key="2">
    <source>
        <dbReference type="PIRSR" id="PIRSR000460-1"/>
    </source>
</evidence>
<organism evidence="3 4">
    <name type="scientific">Ramlibacter lithotrophicus</name>
    <dbReference type="NCBI Taxonomy" id="2606681"/>
    <lineage>
        <taxon>Bacteria</taxon>
        <taxon>Pseudomonadati</taxon>
        <taxon>Pseudomonadota</taxon>
        <taxon>Betaproteobacteria</taxon>
        <taxon>Burkholderiales</taxon>
        <taxon>Comamonadaceae</taxon>
        <taxon>Ramlibacter</taxon>
    </lineage>
</organism>
<proteinExistence type="inferred from homology"/>
<comment type="similarity">
    <text evidence="1">Belongs to the glycogen phosphorylase family.</text>
</comment>
<keyword evidence="4" id="KW-1185">Reference proteome</keyword>
<keyword evidence="2" id="KW-0663">Pyridoxal phosphate</keyword>
<dbReference type="Proteomes" id="UP000521868">
    <property type="component" value="Unassembled WGS sequence"/>
</dbReference>
<sequence length="628" mass="70237">MRLERSPPVAKTSETDPVCGMPVRVDHALVVQLGERRAHFCSAYCRDEFLAHPERYMGASTEPGAQRGPAWRHIAYFSMEVAAQNSMPTYSGGLGVLAGDMLKSCADLRLPVVGVSILHREGYFDQTLDDSGRQHEAPAHWQVKDLLQLLTPIIQIQIARRTVQVRAWQYTIVGHDGYDVPLVLLDTDMDGNSPEDRSLVQHLYGGDQAYRMAQEILLGIGGVKMLHALGYTGLRKYHMNEGHASLLALELLDQGASANPPPPDFHVVRDRCIFTTHTPVPAGHDQFDYELVQRVLPRDVPSSLLQMLGGSDRLNMTLLGLNLSRYVNGVARRHGEVTREMFPEYPIHHITNGVHSATWTCDSFKLLFDAWLPGWESDSSMLRHAIAIPAREIWQSHVEAKARLLSLVRERSGITLRADALTIGFARRATAYKRADLVFTDIARLRQIVNQAGPLQLVFAGKAHPSDEDGKKLIQHVLAVARQLADVVPIVYLENYDMNMAKLLVAGADLWLNTPRRPFEASGTSGMKAAHNGVPSLSTLDGWWLEGHIEGVTGWSIGTLREDPSSTEAADQADADSLYRKLEDDVIPMFYWSRERWTEMMRHCIALNASYFNTHRMVQQYASNAYLP</sequence>
<dbReference type="NCBIfam" id="TIGR02094">
    <property type="entry name" value="more_P_ylases"/>
    <property type="match status" value="1"/>
</dbReference>
<protein>
    <submittedName>
        <fullName evidence="3">Alpha-glucan family phosphorylase</fullName>
    </submittedName>
</protein>
<dbReference type="AlphaFoldDB" id="A0A7X6DI39"/>
<dbReference type="Gene3D" id="3.40.50.2000">
    <property type="entry name" value="Glycogen Phosphorylase B"/>
    <property type="match status" value="3"/>
</dbReference>
<evidence type="ECO:0000256" key="1">
    <source>
        <dbReference type="ARBA" id="ARBA00006047"/>
    </source>
</evidence>
<dbReference type="PANTHER" id="PTHR42655:SF1">
    <property type="entry name" value="GLYCOGEN PHOSPHORYLASE"/>
    <property type="match status" value="1"/>
</dbReference>
<dbReference type="InterPro" id="IPR052182">
    <property type="entry name" value="Glycogen/Maltodextrin_Phosph"/>
</dbReference>
<dbReference type="PIRSF" id="PIRSF000460">
    <property type="entry name" value="Pprylas_GlgP"/>
    <property type="match status" value="1"/>
</dbReference>
<evidence type="ECO:0000313" key="3">
    <source>
        <dbReference type="EMBL" id="NKE67595.1"/>
    </source>
</evidence>
<dbReference type="EMBL" id="VTOX01000006">
    <property type="protein sequence ID" value="NKE67595.1"/>
    <property type="molecule type" value="Genomic_DNA"/>
</dbReference>
<dbReference type="InterPro" id="IPR000811">
    <property type="entry name" value="Glyco_trans_35"/>
</dbReference>
<dbReference type="Pfam" id="PF00343">
    <property type="entry name" value="Phosphorylase"/>
    <property type="match status" value="2"/>
</dbReference>
<dbReference type="GO" id="GO:0005975">
    <property type="term" value="P:carbohydrate metabolic process"/>
    <property type="evidence" value="ECO:0007669"/>
    <property type="project" value="InterPro"/>
</dbReference>
<comment type="caution">
    <text evidence="3">The sequence shown here is derived from an EMBL/GenBank/DDBJ whole genome shotgun (WGS) entry which is preliminary data.</text>
</comment>
<feature type="modified residue" description="N6-(pyridoxal phosphate)lysine" evidence="2">
    <location>
        <position position="528"/>
    </location>
</feature>
<name>A0A7X6DI39_9BURK</name>
<accession>A0A7X6DI39</accession>
<reference evidence="3 4" key="1">
    <citation type="journal article" date="2020" name="Nature">
        <title>Bacterial chemolithoautotrophy via manganese oxidation.</title>
        <authorList>
            <person name="Yu H."/>
            <person name="Leadbetter J.R."/>
        </authorList>
    </citation>
    <scope>NUCLEOTIDE SEQUENCE [LARGE SCALE GENOMIC DNA]</scope>
    <source>
        <strain evidence="3 4">RBP-1</strain>
    </source>
</reference>